<gene>
    <name evidence="3" type="ORF">KIPB_011860</name>
</gene>
<dbReference type="AlphaFoldDB" id="A0A391NX99"/>
<dbReference type="Proteomes" id="UP000265618">
    <property type="component" value="Unassembled WGS sequence"/>
</dbReference>
<accession>A0A391NX99</accession>
<name>A0A391NX99_9EUKA</name>
<keyword evidence="4" id="KW-1185">Reference proteome</keyword>
<evidence type="ECO:0000256" key="1">
    <source>
        <dbReference type="SAM" id="MobiDB-lite"/>
    </source>
</evidence>
<feature type="chain" id="PRO_5017341984" description="P-loop containing nucleoside triphosphate hydrolase" evidence="2">
    <location>
        <begin position="22"/>
        <end position="365"/>
    </location>
</feature>
<dbReference type="InterPro" id="IPR052980">
    <property type="entry name" value="Crinkler_effector"/>
</dbReference>
<organism evidence="3 4">
    <name type="scientific">Kipferlia bialata</name>
    <dbReference type="NCBI Taxonomy" id="797122"/>
    <lineage>
        <taxon>Eukaryota</taxon>
        <taxon>Metamonada</taxon>
        <taxon>Carpediemonas-like organisms</taxon>
        <taxon>Kipferlia</taxon>
    </lineage>
</organism>
<keyword evidence="2" id="KW-0732">Signal</keyword>
<comment type="caution">
    <text evidence="3">The sequence shown here is derived from an EMBL/GenBank/DDBJ whole genome shotgun (WGS) entry which is preliminary data.</text>
</comment>
<sequence length="365" mass="42372">MQDPVVLLALAALLCLRVVIRRRHRKCEAQREQSKSDRENCEGESEHRDAERVRRKGERERHESIIARRETQREQREEEREQREAEREQRKAERVAREKKDASQRVMEFWRALPNVHLSSSHGQEFLTLPPGVYWMGLAEMGRTIMVRQHYRDLYEQINSARKGRVASDSTCTGGRVVLLGSPGTGKDTFDPPCLLQLHDVVTTSRDDVDYNVVYIVDYIILTSQTMFACYILWRACTDADPFPVVWEPERTVGRVLGYRILFKPGEIPRYVRRPEATDIAFEDELGDKRTWYIVDGHTPGRPSALTLLITSPELGVWENFQQQSNARIVYMPPWLEGEIHACHRVSHAVDTIHGNYHSFHSHDS</sequence>
<proteinExistence type="predicted"/>
<dbReference type="EMBL" id="BDIP01005006">
    <property type="protein sequence ID" value="GCA63778.1"/>
    <property type="molecule type" value="Genomic_DNA"/>
</dbReference>
<evidence type="ECO:0000313" key="3">
    <source>
        <dbReference type="EMBL" id="GCA63778.1"/>
    </source>
</evidence>
<evidence type="ECO:0000256" key="2">
    <source>
        <dbReference type="SAM" id="SignalP"/>
    </source>
</evidence>
<dbReference type="OrthoDB" id="2150125at2759"/>
<dbReference type="PANTHER" id="PTHR33129:SF1">
    <property type="entry name" value="ATP-BINDING PROTEIN"/>
    <property type="match status" value="1"/>
</dbReference>
<reference evidence="3 4" key="1">
    <citation type="journal article" date="2018" name="PLoS ONE">
        <title>The draft genome of Kipferlia bialata reveals reductive genome evolution in fornicate parasites.</title>
        <authorList>
            <person name="Tanifuji G."/>
            <person name="Takabayashi S."/>
            <person name="Kume K."/>
            <person name="Takagi M."/>
            <person name="Nakayama T."/>
            <person name="Kamikawa R."/>
            <person name="Inagaki Y."/>
            <person name="Hashimoto T."/>
        </authorList>
    </citation>
    <scope>NUCLEOTIDE SEQUENCE [LARGE SCALE GENOMIC DNA]</scope>
    <source>
        <strain evidence="3">NY0173</strain>
    </source>
</reference>
<protein>
    <recommendedName>
        <fullName evidence="5">P-loop containing nucleoside triphosphate hydrolase</fullName>
    </recommendedName>
</protein>
<evidence type="ECO:0000313" key="4">
    <source>
        <dbReference type="Proteomes" id="UP000265618"/>
    </source>
</evidence>
<evidence type="ECO:0008006" key="5">
    <source>
        <dbReference type="Google" id="ProtNLM"/>
    </source>
</evidence>
<feature type="region of interest" description="Disordered" evidence="1">
    <location>
        <begin position="27"/>
        <end position="99"/>
    </location>
</feature>
<dbReference type="PANTHER" id="PTHR33129">
    <property type="entry name" value="PROTEIN KINASE DOMAIN-CONTAINING PROTEIN-RELATED"/>
    <property type="match status" value="1"/>
</dbReference>
<feature type="signal peptide" evidence="2">
    <location>
        <begin position="1"/>
        <end position="21"/>
    </location>
</feature>